<proteinExistence type="inferred from homology"/>
<feature type="domain" description="Flavodoxin-like fold" evidence="3">
    <location>
        <begin position="6"/>
        <end position="188"/>
    </location>
</feature>
<dbReference type="STRING" id="1505727.GA0061077_0440"/>
<dbReference type="OrthoDB" id="9798454at2"/>
<dbReference type="InterPro" id="IPR003680">
    <property type="entry name" value="Flavodoxin_fold"/>
</dbReference>
<reference evidence="5" key="1">
    <citation type="submission" date="2016-08" db="EMBL/GenBank/DDBJ databases">
        <authorList>
            <person name="Varghese N."/>
            <person name="Submissions Spin"/>
        </authorList>
    </citation>
    <scope>NUCLEOTIDE SEQUENCE [LARGE SCALE GENOMIC DNA]</scope>
    <source>
        <strain evidence="5">R-52791</strain>
    </source>
</reference>
<evidence type="ECO:0000313" key="4">
    <source>
        <dbReference type="EMBL" id="SCC78828.1"/>
    </source>
</evidence>
<dbReference type="GO" id="GO:0005829">
    <property type="term" value="C:cytosol"/>
    <property type="evidence" value="ECO:0007669"/>
    <property type="project" value="TreeGrafter"/>
</dbReference>
<dbReference type="AlphaFoldDB" id="A0A1C4H2M7"/>
<evidence type="ECO:0000313" key="5">
    <source>
        <dbReference type="Proteomes" id="UP000242610"/>
    </source>
</evidence>
<protein>
    <submittedName>
        <fullName evidence="4">Putative NADPH-quinone reductase (Modulator of drug activity B)</fullName>
    </submittedName>
</protein>
<dbReference type="Gene3D" id="3.40.50.360">
    <property type="match status" value="1"/>
</dbReference>
<evidence type="ECO:0000259" key="3">
    <source>
        <dbReference type="Pfam" id="PF02525"/>
    </source>
</evidence>
<dbReference type="PANTHER" id="PTHR10204">
    <property type="entry name" value="NAD P H OXIDOREDUCTASE-RELATED"/>
    <property type="match status" value="1"/>
</dbReference>
<organism evidence="4 5">
    <name type="scientific">Bifidobacterium commune</name>
    <dbReference type="NCBI Taxonomy" id="1505727"/>
    <lineage>
        <taxon>Bacteria</taxon>
        <taxon>Bacillati</taxon>
        <taxon>Actinomycetota</taxon>
        <taxon>Actinomycetes</taxon>
        <taxon>Bifidobacteriales</taxon>
        <taxon>Bifidobacteriaceae</taxon>
        <taxon>Bifidobacterium</taxon>
    </lineage>
</organism>
<evidence type="ECO:0000256" key="1">
    <source>
        <dbReference type="ARBA" id="ARBA00006252"/>
    </source>
</evidence>
<keyword evidence="5" id="KW-1185">Reference proteome</keyword>
<sequence>MGNYGVVYCHPYEKSFNHAILGRVLEALENQGHSTRLIDLYAEGFNPVYDKEELRLFHTGGTHDPLTEKYLDMVRSADSIVFVTPIWWNSVPGMLKGFIDKVMKEGEGLSHTVTSTGIHGELGNIRHTYVFTTSTSPTIWLRLMAGNGVKRVFIDSTLKQLGMKGRRWVNFGGITGSTPKRRHRYLDKVSKIRFK</sequence>
<accession>A0A1C4H2M7</accession>
<dbReference type="Pfam" id="PF02525">
    <property type="entry name" value="Flavodoxin_2"/>
    <property type="match status" value="1"/>
</dbReference>
<dbReference type="InterPro" id="IPR029039">
    <property type="entry name" value="Flavoprotein-like_sf"/>
</dbReference>
<dbReference type="GO" id="GO:0003955">
    <property type="term" value="F:NAD(P)H dehydrogenase (quinone) activity"/>
    <property type="evidence" value="ECO:0007669"/>
    <property type="project" value="TreeGrafter"/>
</dbReference>
<dbReference type="Proteomes" id="UP000242610">
    <property type="component" value="Unassembled WGS sequence"/>
</dbReference>
<dbReference type="PANTHER" id="PTHR10204:SF34">
    <property type="entry name" value="NAD(P)H DEHYDROGENASE [QUINONE] 1 ISOFORM 1"/>
    <property type="match status" value="1"/>
</dbReference>
<name>A0A1C4H2M7_9BIFI</name>
<dbReference type="InterPro" id="IPR051545">
    <property type="entry name" value="NAD(P)H_dehydrogenase_qn"/>
</dbReference>
<comment type="similarity">
    <text evidence="1">Belongs to the NAD(P)H dehydrogenase (quinone) family.</text>
</comment>
<gene>
    <name evidence="4" type="ORF">GA0061077_0440</name>
</gene>
<dbReference type="EMBL" id="FMBL01000001">
    <property type="protein sequence ID" value="SCC78828.1"/>
    <property type="molecule type" value="Genomic_DNA"/>
</dbReference>
<evidence type="ECO:0000256" key="2">
    <source>
        <dbReference type="ARBA" id="ARBA00023002"/>
    </source>
</evidence>
<dbReference type="SUPFAM" id="SSF52218">
    <property type="entry name" value="Flavoproteins"/>
    <property type="match status" value="1"/>
</dbReference>
<dbReference type="RefSeq" id="WP_091847278.1">
    <property type="nucleotide sequence ID" value="NZ_FMBL01000001.1"/>
</dbReference>
<keyword evidence="2" id="KW-0560">Oxidoreductase</keyword>